<evidence type="ECO:0000313" key="2">
    <source>
        <dbReference type="EMBL" id="MBB2499640.1"/>
    </source>
</evidence>
<proteinExistence type="predicted"/>
<dbReference type="Pfam" id="PF01636">
    <property type="entry name" value="APH"/>
    <property type="match status" value="1"/>
</dbReference>
<sequence length="298" mass="33295">MSPAAALTEESAREVLGTACTLVGFESSDAELIRLGSNAVFRIPGRVIARISRDPEARGGADRQVAVARWLAGEGYPANRALDVRQPVEVGGYAVTFWESAAEDERYAPVRDVARLIRELHELHAPAELDLPEKRPFAELNARMADLENIDPGDAEFIRNRIDELASDYDNLEFTLPFGVIHGDANVGNVILDREGNPILIDLDSFGIGPREWDLVQTALFYERFGWHTEDEYRTFVDVYGFDVMDWYGYPVLADYRELSMTLWLCGKAAGNDAAVAEVRKRVASLRDGGTRRDWAPF</sequence>
<keyword evidence="3" id="KW-0418">Kinase</keyword>
<dbReference type="Proteomes" id="UP000233750">
    <property type="component" value="Unassembled WGS sequence"/>
</dbReference>
<dbReference type="InterPro" id="IPR011009">
    <property type="entry name" value="Kinase-like_dom_sf"/>
</dbReference>
<dbReference type="EMBL" id="PJMY01000003">
    <property type="protein sequence ID" value="PKV92201.1"/>
    <property type="molecule type" value="Genomic_DNA"/>
</dbReference>
<organism evidence="3 4">
    <name type="scientific">Amycolatopsis echigonensis</name>
    <dbReference type="NCBI Taxonomy" id="2576905"/>
    <lineage>
        <taxon>Bacteria</taxon>
        <taxon>Bacillati</taxon>
        <taxon>Actinomycetota</taxon>
        <taxon>Actinomycetes</taxon>
        <taxon>Pseudonocardiales</taxon>
        <taxon>Pseudonocardiaceae</taxon>
        <taxon>Amycolatopsis</taxon>
    </lineage>
</organism>
<accession>A0A2N3WEC3</accession>
<dbReference type="GO" id="GO:0016301">
    <property type="term" value="F:kinase activity"/>
    <property type="evidence" value="ECO:0007669"/>
    <property type="project" value="UniProtKB-KW"/>
</dbReference>
<dbReference type="PANTHER" id="PTHR21310">
    <property type="entry name" value="AMINOGLYCOSIDE PHOSPHOTRANSFERASE-RELATED-RELATED"/>
    <property type="match status" value="1"/>
</dbReference>
<dbReference type="PANTHER" id="PTHR21310:SF40">
    <property type="entry name" value="AMINOGLYCOSIDE PHOSPHOTRANSFERASE DOMAIN-CONTAINING PROTEIN-RELATED"/>
    <property type="match status" value="1"/>
</dbReference>
<dbReference type="AlphaFoldDB" id="A0A2N3WEC3"/>
<gene>
    <name evidence="3" type="ORF">ATK30_2997</name>
    <name evidence="2" type="ORF">H5411_10950</name>
</gene>
<evidence type="ECO:0000313" key="5">
    <source>
        <dbReference type="Proteomes" id="UP000550260"/>
    </source>
</evidence>
<evidence type="ECO:0000259" key="1">
    <source>
        <dbReference type="Pfam" id="PF01636"/>
    </source>
</evidence>
<dbReference type="InterPro" id="IPR002575">
    <property type="entry name" value="Aminoglycoside_PTrfase"/>
</dbReference>
<protein>
    <submittedName>
        <fullName evidence="2">Aminoglycoside phosphotransferase family protein</fullName>
    </submittedName>
    <submittedName>
        <fullName evidence="3">Ser/Thr protein kinase RdoA (MazF antagonist)</fullName>
    </submittedName>
</protein>
<keyword evidence="4" id="KW-1185">Reference proteome</keyword>
<dbReference type="EMBL" id="JACJHR010000012">
    <property type="protein sequence ID" value="MBB2499640.1"/>
    <property type="molecule type" value="Genomic_DNA"/>
</dbReference>
<reference evidence="3 4" key="1">
    <citation type="submission" date="2017-12" db="EMBL/GenBank/DDBJ databases">
        <title>Sequencing the genomes of 1000 Actinobacteria strains.</title>
        <authorList>
            <person name="Klenk H.-P."/>
        </authorList>
    </citation>
    <scope>NUCLEOTIDE SEQUENCE [LARGE SCALE GENOMIC DNA]</scope>
    <source>
        <strain evidence="3 4">DSM 45165</strain>
    </source>
</reference>
<dbReference type="OrthoDB" id="3723194at2"/>
<keyword evidence="3" id="KW-0808">Transferase</keyword>
<evidence type="ECO:0000313" key="3">
    <source>
        <dbReference type="EMBL" id="PKV92201.1"/>
    </source>
</evidence>
<dbReference type="InterPro" id="IPR051678">
    <property type="entry name" value="AGP_Transferase"/>
</dbReference>
<dbReference type="Gene3D" id="3.90.1200.10">
    <property type="match status" value="1"/>
</dbReference>
<comment type="caution">
    <text evidence="3">The sequence shown here is derived from an EMBL/GenBank/DDBJ whole genome shotgun (WGS) entry which is preliminary data.</text>
</comment>
<evidence type="ECO:0000313" key="4">
    <source>
        <dbReference type="Proteomes" id="UP000233750"/>
    </source>
</evidence>
<reference evidence="2 5" key="2">
    <citation type="submission" date="2020-08" db="EMBL/GenBank/DDBJ databases">
        <title>Amycolatopsis echigonensis JCM 21831.</title>
        <authorList>
            <person name="Tedsree N."/>
            <person name="Kuncharoen N."/>
            <person name="Likhitwitayawuid K."/>
            <person name="Tanasupawat S."/>
        </authorList>
    </citation>
    <scope>NUCLEOTIDE SEQUENCE [LARGE SCALE GENOMIC DNA]</scope>
    <source>
        <strain evidence="2 5">JCM 21831</strain>
    </source>
</reference>
<name>A0A2N3WEC3_9PSEU</name>
<dbReference type="SUPFAM" id="SSF56112">
    <property type="entry name" value="Protein kinase-like (PK-like)"/>
    <property type="match status" value="1"/>
</dbReference>
<dbReference type="Proteomes" id="UP000550260">
    <property type="component" value="Unassembled WGS sequence"/>
</dbReference>
<feature type="domain" description="Aminoglycoside phosphotransferase" evidence="1">
    <location>
        <begin position="38"/>
        <end position="241"/>
    </location>
</feature>
<accession>A0A8E1VWN4</accession>